<dbReference type="GO" id="GO:0005829">
    <property type="term" value="C:cytosol"/>
    <property type="evidence" value="ECO:0007669"/>
    <property type="project" value="TreeGrafter"/>
</dbReference>
<dbReference type="InterPro" id="IPR006195">
    <property type="entry name" value="aa-tRNA-synth_II"/>
</dbReference>
<dbReference type="EMBL" id="VSSQ01001366">
    <property type="protein sequence ID" value="MPM07698.1"/>
    <property type="molecule type" value="Genomic_DNA"/>
</dbReference>
<proteinExistence type="inferred from homology"/>
<accession>A0A644WW38</accession>
<dbReference type="HAMAP" id="MF_00555">
    <property type="entry name" value="AsnA"/>
    <property type="match status" value="1"/>
</dbReference>
<dbReference type="GO" id="GO:0004071">
    <property type="term" value="F:aspartate-ammonia ligase activity"/>
    <property type="evidence" value="ECO:0007669"/>
    <property type="project" value="UniProtKB-EC"/>
</dbReference>
<keyword evidence="1" id="KW-0963">Cytoplasm</keyword>
<sequence length="337" mass="39150">MKVEGIIIPEGYKSNTTLIETEVHIKRIKDFFEKALAESLNLTRVSAPLFVEGESGVNDSLNGIERPVKFDILATGKDVEIVHSLAKWKRLALHRYGFKVSEGLYTDMNAIRRDEELDNLHSVYVDQWDWEKVIDKSDRTEEKLKDIVRNIYKVFKETEKYVHKNLVSGEEKLPEDIFFITSQELEDMYPKYTSKEREDAICKEYKAVFIMKIGGLLKSGEKHDGRSPDYDDWSLNGDILFWYPLLDRAIELSSMGIRVDEKALDYQLKVSGNDYRRKLDFHRMLLNGELPYTVGGGIGQSRICMYFLNKAHIGEVQATVWDEKNLKICREYNINLL</sequence>
<keyword evidence="5" id="KW-0067">ATP-binding</keyword>
<evidence type="ECO:0000256" key="1">
    <source>
        <dbReference type="ARBA" id="ARBA00022490"/>
    </source>
</evidence>
<dbReference type="NCBIfam" id="TIGR00669">
    <property type="entry name" value="asnA"/>
    <property type="match status" value="1"/>
</dbReference>
<evidence type="ECO:0000256" key="6">
    <source>
        <dbReference type="ARBA" id="ARBA00022888"/>
    </source>
</evidence>
<gene>
    <name evidence="8" type="primary">asnA_6</name>
    <name evidence="8" type="ORF">SDC9_54005</name>
</gene>
<dbReference type="SUPFAM" id="SSF55681">
    <property type="entry name" value="Class II aaRS and biotin synthetases"/>
    <property type="match status" value="1"/>
</dbReference>
<evidence type="ECO:0000259" key="7">
    <source>
        <dbReference type="PROSITE" id="PS50862"/>
    </source>
</evidence>
<dbReference type="EC" id="6.3.1.1" evidence="8"/>
<dbReference type="PIRSF" id="PIRSF001555">
    <property type="entry name" value="Asp_ammon_ligase"/>
    <property type="match status" value="1"/>
</dbReference>
<dbReference type="AlphaFoldDB" id="A0A644WW38"/>
<feature type="domain" description="Aminoacyl-transfer RNA synthetases class-II family profile" evidence="7">
    <location>
        <begin position="27"/>
        <end position="328"/>
    </location>
</feature>
<name>A0A644WW38_9ZZZZ</name>
<reference evidence="8" key="1">
    <citation type="submission" date="2019-08" db="EMBL/GenBank/DDBJ databases">
        <authorList>
            <person name="Kucharzyk K."/>
            <person name="Murdoch R.W."/>
            <person name="Higgins S."/>
            <person name="Loffler F."/>
        </authorList>
    </citation>
    <scope>NUCLEOTIDE SEQUENCE</scope>
</reference>
<keyword evidence="3" id="KW-0028">Amino-acid biosynthesis</keyword>
<keyword evidence="2 8" id="KW-0436">Ligase</keyword>
<protein>
    <submittedName>
        <fullName evidence="8">Aspartate--ammonia ligase</fullName>
        <ecNumber evidence="8">6.3.1.1</ecNumber>
    </submittedName>
</protein>
<keyword evidence="6" id="KW-0061">Asparagine biosynthesis</keyword>
<evidence type="ECO:0000256" key="3">
    <source>
        <dbReference type="ARBA" id="ARBA00022605"/>
    </source>
</evidence>
<dbReference type="PANTHER" id="PTHR30073">
    <property type="entry name" value="ASPARTATE--AMMONIA LIGASE"/>
    <property type="match status" value="1"/>
</dbReference>
<dbReference type="InterPro" id="IPR045864">
    <property type="entry name" value="aa-tRNA-synth_II/BPL/LPL"/>
</dbReference>
<evidence type="ECO:0000256" key="2">
    <source>
        <dbReference type="ARBA" id="ARBA00022598"/>
    </source>
</evidence>
<dbReference type="PANTHER" id="PTHR30073:SF5">
    <property type="entry name" value="ASPARTATE--AMMONIA LIGASE"/>
    <property type="match status" value="1"/>
</dbReference>
<dbReference type="InterPro" id="IPR004618">
    <property type="entry name" value="AsnA"/>
</dbReference>
<dbReference type="GO" id="GO:0006529">
    <property type="term" value="P:asparagine biosynthetic process"/>
    <property type="evidence" value="ECO:0007669"/>
    <property type="project" value="UniProtKB-KW"/>
</dbReference>
<dbReference type="GO" id="GO:0005524">
    <property type="term" value="F:ATP binding"/>
    <property type="evidence" value="ECO:0007669"/>
    <property type="project" value="UniProtKB-KW"/>
</dbReference>
<comment type="caution">
    <text evidence="8">The sequence shown here is derived from an EMBL/GenBank/DDBJ whole genome shotgun (WGS) entry which is preliminary data.</text>
</comment>
<dbReference type="PROSITE" id="PS50862">
    <property type="entry name" value="AA_TRNA_LIGASE_II"/>
    <property type="match status" value="1"/>
</dbReference>
<organism evidence="8">
    <name type="scientific">bioreactor metagenome</name>
    <dbReference type="NCBI Taxonomy" id="1076179"/>
    <lineage>
        <taxon>unclassified sequences</taxon>
        <taxon>metagenomes</taxon>
        <taxon>ecological metagenomes</taxon>
    </lineage>
</organism>
<evidence type="ECO:0000313" key="8">
    <source>
        <dbReference type="EMBL" id="MPM07698.1"/>
    </source>
</evidence>
<evidence type="ECO:0000256" key="5">
    <source>
        <dbReference type="ARBA" id="ARBA00022840"/>
    </source>
</evidence>
<evidence type="ECO:0000256" key="4">
    <source>
        <dbReference type="ARBA" id="ARBA00022741"/>
    </source>
</evidence>
<dbReference type="Pfam" id="PF03590">
    <property type="entry name" value="AsnA"/>
    <property type="match status" value="1"/>
</dbReference>
<dbReference type="Gene3D" id="3.30.930.10">
    <property type="entry name" value="Bira Bifunctional Protein, Domain 2"/>
    <property type="match status" value="1"/>
</dbReference>
<keyword evidence="4" id="KW-0547">Nucleotide-binding</keyword>